<dbReference type="Gene3D" id="1.10.510.10">
    <property type="entry name" value="Transferase(Phosphotransferase) domain 1"/>
    <property type="match status" value="1"/>
</dbReference>
<keyword evidence="6" id="KW-0472">Membrane</keyword>
<feature type="transmembrane region" description="Helical" evidence="6">
    <location>
        <begin position="303"/>
        <end position="327"/>
    </location>
</feature>
<comment type="caution">
    <text evidence="8">The sequence shown here is derived from an EMBL/GenBank/DDBJ whole genome shotgun (WGS) entry which is preliminary data.</text>
</comment>
<dbReference type="InterPro" id="IPR008271">
    <property type="entry name" value="Ser/Thr_kinase_AS"/>
</dbReference>
<keyword evidence="1" id="KW-0808">Transferase</keyword>
<feature type="region of interest" description="Disordered" evidence="5">
    <location>
        <begin position="333"/>
        <end position="378"/>
    </location>
</feature>
<keyword evidence="3" id="KW-0418">Kinase</keyword>
<keyword evidence="9" id="KW-1185">Reference proteome</keyword>
<evidence type="ECO:0000256" key="2">
    <source>
        <dbReference type="ARBA" id="ARBA00022741"/>
    </source>
</evidence>
<evidence type="ECO:0000259" key="7">
    <source>
        <dbReference type="PROSITE" id="PS50011"/>
    </source>
</evidence>
<dbReference type="Pfam" id="PF00069">
    <property type="entry name" value="Pkinase"/>
    <property type="match status" value="1"/>
</dbReference>
<dbReference type="SUPFAM" id="SSF56112">
    <property type="entry name" value="Protein kinase-like (PK-like)"/>
    <property type="match status" value="1"/>
</dbReference>
<keyword evidence="4" id="KW-0067">ATP-binding</keyword>
<dbReference type="GO" id="GO:0005524">
    <property type="term" value="F:ATP binding"/>
    <property type="evidence" value="ECO:0007669"/>
    <property type="project" value="UniProtKB-KW"/>
</dbReference>
<dbReference type="InterPro" id="IPR000719">
    <property type="entry name" value="Prot_kinase_dom"/>
</dbReference>
<evidence type="ECO:0000256" key="6">
    <source>
        <dbReference type="SAM" id="Phobius"/>
    </source>
</evidence>
<dbReference type="GO" id="GO:0004674">
    <property type="term" value="F:protein serine/threonine kinase activity"/>
    <property type="evidence" value="ECO:0007669"/>
    <property type="project" value="TreeGrafter"/>
</dbReference>
<dbReference type="Proteomes" id="UP000612899">
    <property type="component" value="Unassembled WGS sequence"/>
</dbReference>
<dbReference type="AlphaFoldDB" id="A0A8J3QHS5"/>
<evidence type="ECO:0000313" key="9">
    <source>
        <dbReference type="Proteomes" id="UP000612899"/>
    </source>
</evidence>
<proteinExistence type="predicted"/>
<reference evidence="8" key="1">
    <citation type="submission" date="2021-01" db="EMBL/GenBank/DDBJ databases">
        <title>Whole genome shotgun sequence of Rhizocola hellebori NBRC 109834.</title>
        <authorList>
            <person name="Komaki H."/>
            <person name="Tamura T."/>
        </authorList>
    </citation>
    <scope>NUCLEOTIDE SEQUENCE</scope>
    <source>
        <strain evidence="8">NBRC 109834</strain>
    </source>
</reference>
<evidence type="ECO:0000256" key="4">
    <source>
        <dbReference type="ARBA" id="ARBA00022840"/>
    </source>
</evidence>
<dbReference type="PANTHER" id="PTHR43289:SF34">
    <property type="entry name" value="SERINE_THREONINE-PROTEIN KINASE YBDM-RELATED"/>
    <property type="match status" value="1"/>
</dbReference>
<keyword evidence="2" id="KW-0547">Nucleotide-binding</keyword>
<feature type="domain" description="Protein kinase" evidence="7">
    <location>
        <begin position="1"/>
        <end position="251"/>
    </location>
</feature>
<organism evidence="8 9">
    <name type="scientific">Rhizocola hellebori</name>
    <dbReference type="NCBI Taxonomy" id="1392758"/>
    <lineage>
        <taxon>Bacteria</taxon>
        <taxon>Bacillati</taxon>
        <taxon>Actinomycetota</taxon>
        <taxon>Actinomycetes</taxon>
        <taxon>Micromonosporales</taxon>
        <taxon>Micromonosporaceae</taxon>
        <taxon>Rhizocola</taxon>
    </lineage>
</organism>
<evidence type="ECO:0000256" key="1">
    <source>
        <dbReference type="ARBA" id="ARBA00022679"/>
    </source>
</evidence>
<sequence>MGSVYLGRRDETGPLVAVKMIRKDLSTDPDFRRRFRSEVARAQQVPAFCTAEVLDADPDHEPPYLVVEFVNGPSLARVVQNQGPLSPANLHGLALGVATALTAIHGAGIVHRDLKPANVLLAPGAPKVIDFGIARAAEATGSDTAPHQLIGTIPYMAPERLDQQGTRTVSPAADIFAWGAVVAYAGTGRVPFGGGSAEAAARILTQPPDLTGLTGTLRDLVELALSKDPKDRPAARELLDRLVAGGRHETRQGLIEAGSEQAVVTVANVSDPTRLASIDQAPSIIERNFVPEPPRRERKPGRALISMLAATVVILTATVVGIFTGVIPPFSGRANEPPQSSSTPQANAPTTSSSSPTVSASTSPTATPGLAVPAFPPVGIDPEVRESLTKDSFWFKTRDELQTTCLYTSAGYQVRSTYKYTYKCHSDVNAFKDFALQVEVSLRTTASCAAIWFRFDASRGYLLSICPDRYELFDHGAKVESIKKWPQPIKAKESFKVGIHVQGSRLIFFHNGQPLFEVDDDYTYVSGTIGLGVDEQKSDTDPREVIYKDITIWRLP</sequence>
<dbReference type="PANTHER" id="PTHR43289">
    <property type="entry name" value="MITOGEN-ACTIVATED PROTEIN KINASE KINASE KINASE 20-RELATED"/>
    <property type="match status" value="1"/>
</dbReference>
<dbReference type="CDD" id="cd14014">
    <property type="entry name" value="STKc_PknB_like"/>
    <property type="match status" value="1"/>
</dbReference>
<dbReference type="SMART" id="SM00220">
    <property type="entry name" value="S_TKc"/>
    <property type="match status" value="1"/>
</dbReference>
<dbReference type="RefSeq" id="WP_239124310.1">
    <property type="nucleotide sequence ID" value="NZ_BONY01000070.1"/>
</dbReference>
<evidence type="ECO:0000256" key="3">
    <source>
        <dbReference type="ARBA" id="ARBA00022777"/>
    </source>
</evidence>
<accession>A0A8J3QHS5</accession>
<name>A0A8J3QHS5_9ACTN</name>
<feature type="compositionally biased region" description="Low complexity" evidence="5">
    <location>
        <begin position="340"/>
        <end position="368"/>
    </location>
</feature>
<evidence type="ECO:0000313" key="8">
    <source>
        <dbReference type="EMBL" id="GIH09531.1"/>
    </source>
</evidence>
<gene>
    <name evidence="8" type="ORF">Rhe02_75980</name>
</gene>
<evidence type="ECO:0000256" key="5">
    <source>
        <dbReference type="SAM" id="MobiDB-lite"/>
    </source>
</evidence>
<keyword evidence="6" id="KW-1133">Transmembrane helix</keyword>
<dbReference type="PROSITE" id="PS00108">
    <property type="entry name" value="PROTEIN_KINASE_ST"/>
    <property type="match status" value="1"/>
</dbReference>
<dbReference type="Gene3D" id="3.30.200.20">
    <property type="entry name" value="Phosphorylase Kinase, domain 1"/>
    <property type="match status" value="1"/>
</dbReference>
<keyword evidence="6" id="KW-0812">Transmembrane</keyword>
<protein>
    <recommendedName>
        <fullName evidence="7">Protein kinase domain-containing protein</fullName>
    </recommendedName>
</protein>
<dbReference type="Gene3D" id="2.60.120.560">
    <property type="entry name" value="Exo-inulinase, domain 1"/>
    <property type="match status" value="1"/>
</dbReference>
<dbReference type="InterPro" id="IPR011009">
    <property type="entry name" value="Kinase-like_dom_sf"/>
</dbReference>
<dbReference type="EMBL" id="BONY01000070">
    <property type="protein sequence ID" value="GIH09531.1"/>
    <property type="molecule type" value="Genomic_DNA"/>
</dbReference>
<dbReference type="PROSITE" id="PS50011">
    <property type="entry name" value="PROTEIN_KINASE_DOM"/>
    <property type="match status" value="1"/>
</dbReference>